<dbReference type="Proteomes" id="UP001295444">
    <property type="component" value="Chromosome 03"/>
</dbReference>
<evidence type="ECO:0000313" key="3">
    <source>
        <dbReference type="Proteomes" id="UP001295444"/>
    </source>
</evidence>
<sequence>MAVSKMAPEVRSRSPHSSLLAAAEVKLAHVCASRVSTSWNADVTGPCLTRKSQKALECGIGGGALLAPGKLGMPVGGSRPAEDLASLWTRGQGAPGRDAGFRRIALNMPGMHKSELPGMRAAAPLAEQQAGGLQHTLSMKELETPSPEP</sequence>
<reference evidence="2" key="1">
    <citation type="submission" date="2022-03" db="EMBL/GenBank/DDBJ databases">
        <authorList>
            <person name="Alioto T."/>
            <person name="Alioto T."/>
            <person name="Gomez Garrido J."/>
        </authorList>
    </citation>
    <scope>NUCLEOTIDE SEQUENCE</scope>
</reference>
<evidence type="ECO:0000313" key="2">
    <source>
        <dbReference type="EMBL" id="CAH2273972.1"/>
    </source>
</evidence>
<protein>
    <submittedName>
        <fullName evidence="2">Uncharacterized protein</fullName>
    </submittedName>
</protein>
<dbReference type="AlphaFoldDB" id="A0AAD1VYR0"/>
<accession>A0AAD1VYR0</accession>
<feature type="region of interest" description="Disordered" evidence="1">
    <location>
        <begin position="127"/>
        <end position="149"/>
    </location>
</feature>
<proteinExistence type="predicted"/>
<name>A0AAD1VYR0_PELCU</name>
<gene>
    <name evidence="2" type="ORF">PECUL_23A020028</name>
</gene>
<dbReference type="EMBL" id="OW240914">
    <property type="protein sequence ID" value="CAH2273972.1"/>
    <property type="molecule type" value="Genomic_DNA"/>
</dbReference>
<feature type="non-terminal residue" evidence="2">
    <location>
        <position position="149"/>
    </location>
</feature>
<evidence type="ECO:0000256" key="1">
    <source>
        <dbReference type="SAM" id="MobiDB-lite"/>
    </source>
</evidence>
<keyword evidence="3" id="KW-1185">Reference proteome</keyword>
<organism evidence="2 3">
    <name type="scientific">Pelobates cultripes</name>
    <name type="common">Western spadefoot toad</name>
    <dbReference type="NCBI Taxonomy" id="61616"/>
    <lineage>
        <taxon>Eukaryota</taxon>
        <taxon>Metazoa</taxon>
        <taxon>Chordata</taxon>
        <taxon>Craniata</taxon>
        <taxon>Vertebrata</taxon>
        <taxon>Euteleostomi</taxon>
        <taxon>Amphibia</taxon>
        <taxon>Batrachia</taxon>
        <taxon>Anura</taxon>
        <taxon>Pelobatoidea</taxon>
        <taxon>Pelobatidae</taxon>
        <taxon>Pelobates</taxon>
    </lineage>
</organism>